<dbReference type="PANTHER" id="PTHR36712:SF1">
    <property type="entry name" value="TRANSMEMBRANE PROTEIN"/>
    <property type="match status" value="1"/>
</dbReference>
<keyword evidence="1" id="KW-0472">Membrane</keyword>
<feature type="transmembrane region" description="Helical" evidence="1">
    <location>
        <begin position="149"/>
        <end position="166"/>
    </location>
</feature>
<keyword evidence="1" id="KW-0812">Transmembrane</keyword>
<proteinExistence type="predicted"/>
<dbReference type="EMBL" id="CAKMRJ010005523">
    <property type="protein sequence ID" value="CAH1443989.1"/>
    <property type="molecule type" value="Genomic_DNA"/>
</dbReference>
<sequence>MKVKNKKFKEMITMNTLILTRDMSGMTLTHCSHRSLLKSPLSLFHSVNQGLLVPKKHIYFKSSSSSDGAQVKPRLLLQNIMKEPVGSDSRTQPSSSASVHFENSGRSAATLHIRGINFQVFPFYDQSSKMSGLYDGWNEILKIQKFRRTVGYTIFFSFSALISYAYNSNTTRAGFSRGDQFYASYPAGSELLTDTTKLYKSALGNCFEEEEWGPIEWSVMAKHFERQGKSPYAYHAQYQAHLASNGNLDGSG</sequence>
<protein>
    <submittedName>
        <fullName evidence="2">Uncharacterized protein</fullName>
    </submittedName>
</protein>
<evidence type="ECO:0000313" key="2">
    <source>
        <dbReference type="EMBL" id="CAH1443989.1"/>
    </source>
</evidence>
<dbReference type="PANTHER" id="PTHR36712">
    <property type="entry name" value="TRANSMEMBRANE PROTEIN"/>
    <property type="match status" value="1"/>
</dbReference>
<evidence type="ECO:0000313" key="3">
    <source>
        <dbReference type="Proteomes" id="UP001157418"/>
    </source>
</evidence>
<dbReference type="AlphaFoldDB" id="A0AAU9P1K4"/>
<accession>A0AAU9P1K4</accession>
<gene>
    <name evidence="2" type="ORF">LVIROSA_LOCUS29859</name>
</gene>
<reference evidence="2 3" key="1">
    <citation type="submission" date="2022-01" db="EMBL/GenBank/DDBJ databases">
        <authorList>
            <person name="Xiong W."/>
            <person name="Schranz E."/>
        </authorList>
    </citation>
    <scope>NUCLEOTIDE SEQUENCE [LARGE SCALE GENOMIC DNA]</scope>
</reference>
<organism evidence="2 3">
    <name type="scientific">Lactuca virosa</name>
    <dbReference type="NCBI Taxonomy" id="75947"/>
    <lineage>
        <taxon>Eukaryota</taxon>
        <taxon>Viridiplantae</taxon>
        <taxon>Streptophyta</taxon>
        <taxon>Embryophyta</taxon>
        <taxon>Tracheophyta</taxon>
        <taxon>Spermatophyta</taxon>
        <taxon>Magnoliopsida</taxon>
        <taxon>eudicotyledons</taxon>
        <taxon>Gunneridae</taxon>
        <taxon>Pentapetalae</taxon>
        <taxon>asterids</taxon>
        <taxon>campanulids</taxon>
        <taxon>Asterales</taxon>
        <taxon>Asteraceae</taxon>
        <taxon>Cichorioideae</taxon>
        <taxon>Cichorieae</taxon>
        <taxon>Lactucinae</taxon>
        <taxon>Lactuca</taxon>
    </lineage>
</organism>
<name>A0AAU9P1K4_9ASTR</name>
<keyword evidence="1" id="KW-1133">Transmembrane helix</keyword>
<dbReference type="Proteomes" id="UP001157418">
    <property type="component" value="Unassembled WGS sequence"/>
</dbReference>
<keyword evidence="3" id="KW-1185">Reference proteome</keyword>
<comment type="caution">
    <text evidence="2">The sequence shown here is derived from an EMBL/GenBank/DDBJ whole genome shotgun (WGS) entry which is preliminary data.</text>
</comment>
<evidence type="ECO:0000256" key="1">
    <source>
        <dbReference type="SAM" id="Phobius"/>
    </source>
</evidence>